<comment type="caution">
    <text evidence="1">The sequence shown here is derived from an EMBL/GenBank/DDBJ whole genome shotgun (WGS) entry which is preliminary data.</text>
</comment>
<dbReference type="SUPFAM" id="SSF143744">
    <property type="entry name" value="GlcG-like"/>
    <property type="match status" value="1"/>
</dbReference>
<evidence type="ECO:0000313" key="2">
    <source>
        <dbReference type="Proteomes" id="UP000051048"/>
    </source>
</evidence>
<dbReference type="RefSeq" id="WP_056986820.1">
    <property type="nucleotide sequence ID" value="NZ_AZFH01000122.1"/>
</dbReference>
<dbReference type="PATRIC" id="fig|1423740.3.peg.932"/>
<dbReference type="Proteomes" id="UP000051048">
    <property type="component" value="Unassembled WGS sequence"/>
</dbReference>
<dbReference type="Gene3D" id="3.30.450.150">
    <property type="entry name" value="Haem-degrading domain"/>
    <property type="match status" value="1"/>
</dbReference>
<dbReference type="InterPro" id="IPR038084">
    <property type="entry name" value="PduO/GlcC-like_sf"/>
</dbReference>
<dbReference type="EMBL" id="AZFH01000122">
    <property type="protein sequence ID" value="KRL79199.1"/>
    <property type="molecule type" value="Genomic_DNA"/>
</dbReference>
<protein>
    <submittedName>
        <fullName evidence="1">Uncharacterized protein</fullName>
    </submittedName>
</protein>
<dbReference type="AlphaFoldDB" id="A0A0R1TCV5"/>
<sequence>MEMSEILVQENQASLPKFGLADIDRLAAMVKEKAGNNWDKICLLIALNHRIVYFHAGTQTTAENNNWIKKKLNTVYFFEHSSLCQTTHRINSVACRLPSEVHHFVKY</sequence>
<accession>A0A0R1TCV5</accession>
<reference evidence="1 2" key="1">
    <citation type="journal article" date="2015" name="Genome Announc.">
        <title>Expanding the biotechnology potential of lactobacilli through comparative genomics of 213 strains and associated genera.</title>
        <authorList>
            <person name="Sun Z."/>
            <person name="Harris H.M."/>
            <person name="McCann A."/>
            <person name="Guo C."/>
            <person name="Argimon S."/>
            <person name="Zhang W."/>
            <person name="Yang X."/>
            <person name="Jeffery I.B."/>
            <person name="Cooney J.C."/>
            <person name="Kagawa T.F."/>
            <person name="Liu W."/>
            <person name="Song Y."/>
            <person name="Salvetti E."/>
            <person name="Wrobel A."/>
            <person name="Rasinkangas P."/>
            <person name="Parkhill J."/>
            <person name="Rea M.C."/>
            <person name="O'Sullivan O."/>
            <person name="Ritari J."/>
            <person name="Douillard F.P."/>
            <person name="Paul Ross R."/>
            <person name="Yang R."/>
            <person name="Briner A.E."/>
            <person name="Felis G.E."/>
            <person name="de Vos W.M."/>
            <person name="Barrangou R."/>
            <person name="Klaenhammer T.R."/>
            <person name="Caufield P.W."/>
            <person name="Cui Y."/>
            <person name="Zhang H."/>
            <person name="O'Toole P.W."/>
        </authorList>
    </citation>
    <scope>NUCLEOTIDE SEQUENCE [LARGE SCALE GENOMIC DNA]</scope>
    <source>
        <strain evidence="1 2">DSM 15833</strain>
    </source>
</reference>
<organism evidence="1 2">
    <name type="scientific">Ligilactobacillus equi DSM 15833 = JCM 10991</name>
    <dbReference type="NCBI Taxonomy" id="1423740"/>
    <lineage>
        <taxon>Bacteria</taxon>
        <taxon>Bacillati</taxon>
        <taxon>Bacillota</taxon>
        <taxon>Bacilli</taxon>
        <taxon>Lactobacillales</taxon>
        <taxon>Lactobacillaceae</taxon>
        <taxon>Ligilactobacillus</taxon>
    </lineage>
</organism>
<proteinExistence type="predicted"/>
<gene>
    <name evidence="1" type="ORF">FC36_GL000875</name>
</gene>
<evidence type="ECO:0000313" key="1">
    <source>
        <dbReference type="EMBL" id="KRL79199.1"/>
    </source>
</evidence>
<dbReference type="STRING" id="1423740.FC36_GL000875"/>
<dbReference type="OrthoDB" id="9815315at2"/>
<name>A0A0R1TCV5_9LACO</name>